<sequence>MAFGQQKVPGRGRGRPPKDPAARQYQRDTDFDELGGSQLDMYPYKARKLDANDAARPMAALDPELAVNTVDEMEAALRDMRTRYEQNITERVLQATRERDAIQAQFDRLKELRVTQSEKTLVEWKRANLMESLSSWKHRAEHAERRLKEVEQADAVPSSDPATARHTQKLEREVQRLADKLSAARTELDAQVARNNTLEQQAPSTGDDKQAIRRMYEDLTGFIVRYVELPDPTKALHRFQIVYTGPDSHDLEFSLEESQLHTDAPRGAMADIRDDFVYVPNLDEVRDAKLLTSETMPDHFLEPIRFERSAAIKFANALHRSLKK</sequence>
<dbReference type="STRING" id="2020962.A0A2N1J8A0"/>
<dbReference type="AlphaFoldDB" id="A0A2N1J8A0"/>
<dbReference type="Pfam" id="PF12539">
    <property type="entry name" value="Csm1"/>
    <property type="match status" value="1"/>
</dbReference>
<dbReference type="GO" id="GO:0072686">
    <property type="term" value="C:mitotic spindle"/>
    <property type="evidence" value="ECO:0007669"/>
    <property type="project" value="TreeGrafter"/>
</dbReference>
<evidence type="ECO:0000313" key="5">
    <source>
        <dbReference type="Proteomes" id="UP000232875"/>
    </source>
</evidence>
<dbReference type="CDD" id="cd23787">
    <property type="entry name" value="RWD_CSM1"/>
    <property type="match status" value="1"/>
</dbReference>
<evidence type="ECO:0000313" key="4">
    <source>
        <dbReference type="EMBL" id="PKI82791.1"/>
    </source>
</evidence>
<dbReference type="PANTHER" id="PTHR28006:SF1">
    <property type="entry name" value="MONOPOLIN COMPLEX SUBUNIT CSM1"/>
    <property type="match status" value="1"/>
</dbReference>
<feature type="compositionally biased region" description="Basic and acidic residues" evidence="2">
    <location>
        <begin position="16"/>
        <end position="29"/>
    </location>
</feature>
<feature type="domain" description="Monopolin complex subunit Csm1/Pcs1 C-terminal" evidence="3">
    <location>
        <begin position="211"/>
        <end position="308"/>
    </location>
</feature>
<evidence type="ECO:0000256" key="1">
    <source>
        <dbReference type="SAM" id="Coils"/>
    </source>
</evidence>
<gene>
    <name evidence="4" type="ORF">MVES_003294</name>
</gene>
<dbReference type="Proteomes" id="UP000232875">
    <property type="component" value="Unassembled WGS sequence"/>
</dbReference>
<dbReference type="GO" id="GO:0034506">
    <property type="term" value="C:chromosome, centromeric core domain"/>
    <property type="evidence" value="ECO:0007669"/>
    <property type="project" value="TreeGrafter"/>
</dbReference>
<dbReference type="GO" id="GO:0045144">
    <property type="term" value="P:meiotic sister chromatid segregation"/>
    <property type="evidence" value="ECO:0007669"/>
    <property type="project" value="TreeGrafter"/>
</dbReference>
<evidence type="ECO:0000256" key="2">
    <source>
        <dbReference type="SAM" id="MobiDB-lite"/>
    </source>
</evidence>
<keyword evidence="5" id="KW-1185">Reference proteome</keyword>
<evidence type="ECO:0000259" key="3">
    <source>
        <dbReference type="Pfam" id="PF12539"/>
    </source>
</evidence>
<dbReference type="GO" id="GO:0051315">
    <property type="term" value="P:attachment of mitotic spindle microtubules to kinetochore"/>
    <property type="evidence" value="ECO:0007669"/>
    <property type="project" value="TreeGrafter"/>
</dbReference>
<dbReference type="InterPro" id="IPR020981">
    <property type="entry name" value="Csm1/Pcs1_C"/>
</dbReference>
<dbReference type="EMBL" id="KZ454993">
    <property type="protein sequence ID" value="PKI82791.1"/>
    <property type="molecule type" value="Genomic_DNA"/>
</dbReference>
<feature type="region of interest" description="Disordered" evidence="2">
    <location>
        <begin position="1"/>
        <end position="37"/>
    </location>
</feature>
<organism evidence="4 5">
    <name type="scientific">Malassezia vespertilionis</name>
    <dbReference type="NCBI Taxonomy" id="2020962"/>
    <lineage>
        <taxon>Eukaryota</taxon>
        <taxon>Fungi</taxon>
        <taxon>Dikarya</taxon>
        <taxon>Basidiomycota</taxon>
        <taxon>Ustilaginomycotina</taxon>
        <taxon>Malasseziomycetes</taxon>
        <taxon>Malasseziales</taxon>
        <taxon>Malasseziaceae</taxon>
        <taxon>Malassezia</taxon>
    </lineage>
</organism>
<dbReference type="GO" id="GO:0033551">
    <property type="term" value="C:monopolin complex"/>
    <property type="evidence" value="ECO:0007669"/>
    <property type="project" value="InterPro"/>
</dbReference>
<dbReference type="InterPro" id="IPR038608">
    <property type="entry name" value="Csm1/Pcs1_C_sf"/>
</dbReference>
<protein>
    <recommendedName>
        <fullName evidence="3">Monopolin complex subunit Csm1/Pcs1 C-terminal domain-containing protein</fullName>
    </recommendedName>
</protein>
<keyword evidence="1" id="KW-0175">Coiled coil</keyword>
<dbReference type="InterPro" id="IPR040349">
    <property type="entry name" value="Csm1/Pcs1"/>
</dbReference>
<feature type="coiled-coil region" evidence="1">
    <location>
        <begin position="70"/>
        <end position="201"/>
    </location>
</feature>
<accession>A0A2N1J8A0</accession>
<reference evidence="4 5" key="1">
    <citation type="submission" date="2017-10" db="EMBL/GenBank/DDBJ databases">
        <title>A novel species of cold-tolerant Malassezia isolated from bats.</title>
        <authorList>
            <person name="Lorch J.M."/>
            <person name="Palmer J.M."/>
            <person name="Vanderwolf K.J."/>
            <person name="Schmidt K.Z."/>
            <person name="Verant M.L."/>
            <person name="Weller T.J."/>
            <person name="Blehert D.S."/>
        </authorList>
    </citation>
    <scope>NUCLEOTIDE SEQUENCE [LARGE SCALE GENOMIC DNA]</scope>
    <source>
        <strain evidence="4 5">NWHC:44797-103</strain>
    </source>
</reference>
<dbReference type="OrthoDB" id="2431049at2759"/>
<dbReference type="GO" id="GO:0005730">
    <property type="term" value="C:nucleolus"/>
    <property type="evidence" value="ECO:0007669"/>
    <property type="project" value="TreeGrafter"/>
</dbReference>
<name>A0A2N1J8A0_9BASI</name>
<dbReference type="GO" id="GO:1990644">
    <property type="term" value="F:microtubule site clamp"/>
    <property type="evidence" value="ECO:0007669"/>
    <property type="project" value="TreeGrafter"/>
</dbReference>
<dbReference type="PANTHER" id="PTHR28006">
    <property type="entry name" value="MONOPOLIN COMPLEX SUBUNIT CSM1"/>
    <property type="match status" value="1"/>
</dbReference>
<proteinExistence type="predicted"/>
<dbReference type="Gene3D" id="3.90.1150.80">
    <property type="match status" value="1"/>
</dbReference>